<evidence type="ECO:0000313" key="2">
    <source>
        <dbReference type="EMBL" id="RGS42749.1"/>
    </source>
</evidence>
<organism evidence="2 3">
    <name type="scientific">Coprococcus eutactus</name>
    <dbReference type="NCBI Taxonomy" id="33043"/>
    <lineage>
        <taxon>Bacteria</taxon>
        <taxon>Bacillati</taxon>
        <taxon>Bacillota</taxon>
        <taxon>Clostridia</taxon>
        <taxon>Lachnospirales</taxon>
        <taxon>Lachnospiraceae</taxon>
        <taxon>Coprococcus</taxon>
    </lineage>
</organism>
<keyword evidence="1" id="KW-0812">Transmembrane</keyword>
<keyword evidence="1" id="KW-1133">Transmembrane helix</keyword>
<reference evidence="2 3" key="1">
    <citation type="submission" date="2018-08" db="EMBL/GenBank/DDBJ databases">
        <title>A genome reference for cultivated species of the human gut microbiota.</title>
        <authorList>
            <person name="Zou Y."/>
            <person name="Xue W."/>
            <person name="Luo G."/>
        </authorList>
    </citation>
    <scope>NUCLEOTIDE SEQUENCE [LARGE SCALE GENOMIC DNA]</scope>
    <source>
        <strain evidence="2 3">AF22-21</strain>
    </source>
</reference>
<evidence type="ECO:0000313" key="3">
    <source>
        <dbReference type="Proteomes" id="UP000283295"/>
    </source>
</evidence>
<proteinExistence type="predicted"/>
<feature type="transmembrane region" description="Helical" evidence="1">
    <location>
        <begin position="20"/>
        <end position="39"/>
    </location>
</feature>
<protein>
    <submittedName>
        <fullName evidence="2">Uncharacterized protein</fullName>
    </submittedName>
</protein>
<accession>A0A412IRM8</accession>
<dbReference type="Proteomes" id="UP000283295">
    <property type="component" value="Unassembled WGS sequence"/>
</dbReference>
<name>A0A412IRM8_9FIRM</name>
<keyword evidence="1" id="KW-0472">Membrane</keyword>
<comment type="caution">
    <text evidence="2">The sequence shown here is derived from an EMBL/GenBank/DDBJ whole genome shotgun (WGS) entry which is preliminary data.</text>
</comment>
<evidence type="ECO:0000256" key="1">
    <source>
        <dbReference type="SAM" id="Phobius"/>
    </source>
</evidence>
<gene>
    <name evidence="2" type="ORF">DWX94_07650</name>
</gene>
<dbReference type="AlphaFoldDB" id="A0A412IRM8"/>
<dbReference type="EMBL" id="QRVK01000016">
    <property type="protein sequence ID" value="RGS42749.1"/>
    <property type="molecule type" value="Genomic_DNA"/>
</dbReference>
<sequence>MPGKLRACRFLARFCAWGKIGYLMFYILFVYGVEIYLMFQLKFCAGVTNFFIPENAHKWLKISVWLKMQKLLEMR</sequence>